<sequence>MNDLSPWAASVEEIFDANTARELYTHLLGSYKIKVYCITNTLWLRIECPGGMLAIVRAAYTPTGSFKITLREKTTEGFRVRLKFATGFFETTISFPGGEFPMVRYTTSMKTLEGLYIPFSPRDLVITDNKGARNTSKGRIQITQTGARSGLQYLSLDEPASGSLLYFQNLTALNEYCQLTGTSAGGTVGGKWPEIGFALPSSIEKSIPKGKELILSDAILALSPELPVKNAGLAKQFLDMLAAVYLHLPKPDTQMHDWPGILQKGLKDLDSPACWLHRKGQDYLNAYVCDYSTPPELMVQMAVLLPLVDYKMWSGEDMPVINTIRKGMPTFYDQKLKTVTRFLPSMEGDLSQEEEQLKPKVMDAWYLHHPMLNLCRMALHGDDVAKDLFLKSLPFTIKVAHHFNYRWPVFYNMETLEVIKAETSPEKGGEKDVAGLYALVLLHAWQLTKEKKYLKEAEKAAKTLEEKGFDLFYQGNNTAFSAKALLQLYLETGNEKYLDLSYLCIAGIMKNVQLWECNYGYAKHYNTFFGVFPLNDAPYTAAYEEQEIFAALHDYLIQAQTVDLRPSVKLLLAEFIRFLVQRAMFYYPPNLPAEMLSEEVKMGEVDKNLWIALEDIYDGWEKSGQVGQEVYGAGVAFGIVPRHYHQVKDQQVLIYCDYPVSGFRSKGRKATFTTGGDRRLSCRMVIVVQDDKKMPHFKVDAGGSASGEVTGVHRADRQIEFTVPGNQYIEITW</sequence>
<dbReference type="RefSeq" id="WP_160907989.1">
    <property type="nucleotide sequence ID" value="NZ_WVHS01000004.1"/>
</dbReference>
<keyword evidence="2" id="KW-1185">Reference proteome</keyword>
<reference evidence="1 2" key="1">
    <citation type="submission" date="2019-11" db="EMBL/GenBank/DDBJ databases">
        <title>Pedobacter sp. HMF7056 Genome sequencing and assembly.</title>
        <authorList>
            <person name="Kang H."/>
            <person name="Kim H."/>
            <person name="Joh K."/>
        </authorList>
    </citation>
    <scope>NUCLEOTIDE SEQUENCE [LARGE SCALE GENOMIC DNA]</scope>
    <source>
        <strain evidence="1 2">HMF7056</strain>
    </source>
</reference>
<evidence type="ECO:0000313" key="1">
    <source>
        <dbReference type="EMBL" id="MXV16977.1"/>
    </source>
</evidence>
<dbReference type="GO" id="GO:0005975">
    <property type="term" value="P:carbohydrate metabolic process"/>
    <property type="evidence" value="ECO:0007669"/>
    <property type="project" value="InterPro"/>
</dbReference>
<dbReference type="InterPro" id="IPR008928">
    <property type="entry name" value="6-hairpin_glycosidase_sf"/>
</dbReference>
<dbReference type="Gene3D" id="1.50.10.10">
    <property type="match status" value="1"/>
</dbReference>
<dbReference type="InterPro" id="IPR012341">
    <property type="entry name" value="6hp_glycosidase-like_sf"/>
</dbReference>
<comment type="caution">
    <text evidence="1">The sequence shown here is derived from an EMBL/GenBank/DDBJ whole genome shotgun (WGS) entry which is preliminary data.</text>
</comment>
<organism evidence="1 2">
    <name type="scientific">Hufsiella ginkgonis</name>
    <dbReference type="NCBI Taxonomy" id="2695274"/>
    <lineage>
        <taxon>Bacteria</taxon>
        <taxon>Pseudomonadati</taxon>
        <taxon>Bacteroidota</taxon>
        <taxon>Sphingobacteriia</taxon>
        <taxon>Sphingobacteriales</taxon>
        <taxon>Sphingobacteriaceae</taxon>
        <taxon>Hufsiella</taxon>
    </lineage>
</organism>
<accession>A0A7K1Y1I0</accession>
<dbReference type="SUPFAM" id="SSF48208">
    <property type="entry name" value="Six-hairpin glycosidases"/>
    <property type="match status" value="1"/>
</dbReference>
<name>A0A7K1Y1I0_9SPHI</name>
<dbReference type="Proteomes" id="UP000451233">
    <property type="component" value="Unassembled WGS sequence"/>
</dbReference>
<gene>
    <name evidence="1" type="ORF">GS398_16875</name>
</gene>
<dbReference type="AlphaFoldDB" id="A0A7K1Y1I0"/>
<protein>
    <submittedName>
        <fullName evidence="1">Uncharacterized protein</fullName>
    </submittedName>
</protein>
<proteinExistence type="predicted"/>
<dbReference type="EMBL" id="WVHS01000004">
    <property type="protein sequence ID" value="MXV16977.1"/>
    <property type="molecule type" value="Genomic_DNA"/>
</dbReference>
<evidence type="ECO:0000313" key="2">
    <source>
        <dbReference type="Proteomes" id="UP000451233"/>
    </source>
</evidence>